<protein>
    <submittedName>
        <fullName evidence="1">Uncharacterized protein</fullName>
    </submittedName>
</protein>
<dbReference type="Proteomes" id="UP000014974">
    <property type="component" value="Unassembled WGS sequence"/>
</dbReference>
<dbReference type="AlphaFoldDB" id="S7V9H2"/>
<accession>S7V9H2</accession>
<organism evidence="1 2">
    <name type="scientific">Cyclobacterium qasimii M12-11B</name>
    <dbReference type="NCBI Taxonomy" id="641524"/>
    <lineage>
        <taxon>Bacteria</taxon>
        <taxon>Pseudomonadati</taxon>
        <taxon>Bacteroidota</taxon>
        <taxon>Cytophagia</taxon>
        <taxon>Cytophagales</taxon>
        <taxon>Cyclobacteriaceae</taxon>
        <taxon>Cyclobacterium</taxon>
    </lineage>
</organism>
<reference evidence="1 2" key="1">
    <citation type="journal article" date="2013" name="Genome Announc.">
        <title>Draft Genome Sequence of Cyclobacterium qasimii Strain M12-11BT, Isolated from Arctic Marine Sediment.</title>
        <authorList>
            <person name="Shivaji S."/>
            <person name="Ara S."/>
            <person name="Singh A."/>
            <person name="Kumar Pinnaka A."/>
        </authorList>
    </citation>
    <scope>NUCLEOTIDE SEQUENCE [LARGE SCALE GENOMIC DNA]</scope>
    <source>
        <strain evidence="1 2">M12-11B</strain>
    </source>
</reference>
<evidence type="ECO:0000313" key="1">
    <source>
        <dbReference type="EMBL" id="EPR66581.1"/>
    </source>
</evidence>
<dbReference type="EMBL" id="ATNM01000143">
    <property type="protein sequence ID" value="EPR66581.1"/>
    <property type="molecule type" value="Genomic_DNA"/>
</dbReference>
<proteinExistence type="predicted"/>
<evidence type="ECO:0000313" key="2">
    <source>
        <dbReference type="Proteomes" id="UP000014974"/>
    </source>
</evidence>
<comment type="caution">
    <text evidence="1">The sequence shown here is derived from an EMBL/GenBank/DDBJ whole genome shotgun (WGS) entry which is preliminary data.</text>
</comment>
<sequence length="41" mass="5038">MVFFLMKYLNFIKSFTQKSYRINSTMAGTINFEESNWHWLL</sequence>
<gene>
    <name evidence="1" type="ORF">ADICYQ_4343</name>
</gene>
<name>S7V9H2_9BACT</name>